<organism evidence="1 2">
    <name type="scientific">Flavivirga rizhaonensis</name>
    <dbReference type="NCBI Taxonomy" id="2559571"/>
    <lineage>
        <taxon>Bacteria</taxon>
        <taxon>Pseudomonadati</taxon>
        <taxon>Bacteroidota</taxon>
        <taxon>Flavobacteriia</taxon>
        <taxon>Flavobacteriales</taxon>
        <taxon>Flavobacteriaceae</taxon>
        <taxon>Flavivirga</taxon>
    </lineage>
</organism>
<keyword evidence="2" id="KW-1185">Reference proteome</keyword>
<dbReference type="RefSeq" id="WP_135878557.1">
    <property type="nucleotide sequence ID" value="NZ_SRSO01000032.1"/>
</dbReference>
<protein>
    <submittedName>
        <fullName evidence="1">Uncharacterized protein</fullName>
    </submittedName>
</protein>
<evidence type="ECO:0000313" key="2">
    <source>
        <dbReference type="Proteomes" id="UP000307602"/>
    </source>
</evidence>
<accession>A0A4S1DSY5</accession>
<comment type="caution">
    <text evidence="1">The sequence shown here is derived from an EMBL/GenBank/DDBJ whole genome shotgun (WGS) entry which is preliminary data.</text>
</comment>
<dbReference type="AlphaFoldDB" id="A0A4S1DSY5"/>
<dbReference type="EMBL" id="SRSO01000032">
    <property type="protein sequence ID" value="TGV00873.1"/>
    <property type="molecule type" value="Genomic_DNA"/>
</dbReference>
<reference evidence="1 2" key="1">
    <citation type="submission" date="2019-04" db="EMBL/GenBank/DDBJ databases">
        <authorList>
            <person name="Liu A."/>
        </authorList>
    </citation>
    <scope>NUCLEOTIDE SEQUENCE [LARGE SCALE GENOMIC DNA]</scope>
    <source>
        <strain evidence="1 2">RZ03</strain>
    </source>
</reference>
<proteinExistence type="predicted"/>
<name>A0A4S1DSY5_9FLAO</name>
<gene>
    <name evidence="1" type="ORF">EM932_17780</name>
</gene>
<evidence type="ECO:0000313" key="1">
    <source>
        <dbReference type="EMBL" id="TGV00873.1"/>
    </source>
</evidence>
<sequence>MTKNKEEINSFKRVVINGVTDDPKAFKYFNWLDESSLFGGAHRGETKKISRDSLYMSLDSLSQPNVMEVIAFGDSLNYVHRVFVTPGDSILFKIENKKVRFIGKNASHYNFFIEMDSLGFKDPYYNGDINDYKKECKTIFIKQKEFYDQYLKKHSKCFEGF</sequence>
<dbReference type="Proteomes" id="UP000307602">
    <property type="component" value="Unassembled WGS sequence"/>
</dbReference>